<evidence type="ECO:0000313" key="7">
    <source>
        <dbReference type="EMBL" id="RXK56935.1"/>
    </source>
</evidence>
<feature type="transmembrane region" description="Helical" evidence="6">
    <location>
        <begin position="53"/>
        <end position="78"/>
    </location>
</feature>
<feature type="transmembrane region" description="Helical" evidence="6">
    <location>
        <begin position="297"/>
        <end position="315"/>
    </location>
</feature>
<dbReference type="Proteomes" id="UP000290218">
    <property type="component" value="Unassembled WGS sequence"/>
</dbReference>
<evidence type="ECO:0000256" key="5">
    <source>
        <dbReference type="ARBA" id="ARBA00023136"/>
    </source>
</evidence>
<feature type="transmembrane region" description="Helical" evidence="6">
    <location>
        <begin position="327"/>
        <end position="346"/>
    </location>
</feature>
<name>A0A4Q1CCR6_9BACT</name>
<dbReference type="PANTHER" id="PTHR33529:SF2">
    <property type="entry name" value="LIPOPOLYSACCHARIDE EXPORT SYSTEM PERMEASE PROTEIN LPTG"/>
    <property type="match status" value="1"/>
</dbReference>
<dbReference type="AlphaFoldDB" id="A0A4Q1CCR6"/>
<keyword evidence="8" id="KW-1185">Reference proteome</keyword>
<dbReference type="PANTHER" id="PTHR33529">
    <property type="entry name" value="SLR0882 PROTEIN-RELATED"/>
    <property type="match status" value="1"/>
</dbReference>
<dbReference type="Pfam" id="PF03739">
    <property type="entry name" value="LptF_LptG"/>
    <property type="match status" value="1"/>
</dbReference>
<evidence type="ECO:0000256" key="4">
    <source>
        <dbReference type="ARBA" id="ARBA00022989"/>
    </source>
</evidence>
<feature type="transmembrane region" description="Helical" evidence="6">
    <location>
        <begin position="99"/>
        <end position="122"/>
    </location>
</feature>
<dbReference type="OrthoDB" id="9780716at2"/>
<proteinExistence type="predicted"/>
<keyword evidence="2" id="KW-1003">Cell membrane</keyword>
<keyword evidence="5 6" id="KW-0472">Membrane</keyword>
<sequence>MNLLHRHIFASVFLTCAASVALFGFVLMIGNAMKDLLGPMLAGQLEVDTFVRLVGLLVPFVIYYALPMGMLTGILLVLGRMSSDREITAMRASGLSVAWLSAPILFLALLGVVAALFINFHFMPVARMAYKREFAEAVRQNPLSFIVERTFIRDFPGVVLYVGEKDGNELKDFWLWELDDQKRVRRFARADTGRLDYDEAGNKLVLTLEQAQAEARDDKDPENFRMVHGSAAWERATFDLPLSQLTGERSMKRKLKDLTFPQLMAEWARFQTPAPDLAKDEQDKQLMRVQITIHEKFATAFSVLSFALVAIPLGIKVSRKETSANLGLGLLLALGYYFATVMAGLLDNSPAWRPDLLIWLPNIAFQGMGLWLFYKVDRA</sequence>
<evidence type="ECO:0000256" key="1">
    <source>
        <dbReference type="ARBA" id="ARBA00004651"/>
    </source>
</evidence>
<keyword evidence="4 6" id="KW-1133">Transmembrane helix</keyword>
<feature type="transmembrane region" description="Helical" evidence="6">
    <location>
        <begin position="12"/>
        <end position="33"/>
    </location>
</feature>
<reference evidence="7 8" key="1">
    <citation type="submission" date="2019-01" db="EMBL/GenBank/DDBJ databases">
        <title>Lacunisphaera sp. strain TWA-58.</title>
        <authorList>
            <person name="Chen W.-M."/>
        </authorList>
    </citation>
    <scope>NUCLEOTIDE SEQUENCE [LARGE SCALE GENOMIC DNA]</scope>
    <source>
        <strain evidence="7 8">TWA-58</strain>
    </source>
</reference>
<protein>
    <submittedName>
        <fullName evidence="7">YjgP/YjgQ family permease</fullName>
    </submittedName>
</protein>
<evidence type="ECO:0000256" key="6">
    <source>
        <dbReference type="SAM" id="Phobius"/>
    </source>
</evidence>
<dbReference type="InterPro" id="IPR005495">
    <property type="entry name" value="LptG/LptF_permease"/>
</dbReference>
<comment type="caution">
    <text evidence="7">The sequence shown here is derived from an EMBL/GenBank/DDBJ whole genome shotgun (WGS) entry which is preliminary data.</text>
</comment>
<organism evidence="7 8">
    <name type="scientific">Oleiharenicola lentus</name>
    <dbReference type="NCBI Taxonomy" id="2508720"/>
    <lineage>
        <taxon>Bacteria</taxon>
        <taxon>Pseudomonadati</taxon>
        <taxon>Verrucomicrobiota</taxon>
        <taxon>Opitutia</taxon>
        <taxon>Opitutales</taxon>
        <taxon>Opitutaceae</taxon>
        <taxon>Oleiharenicola</taxon>
    </lineage>
</organism>
<comment type="subcellular location">
    <subcellularLocation>
        <location evidence="1">Cell membrane</location>
        <topology evidence="1">Multi-pass membrane protein</topology>
    </subcellularLocation>
</comment>
<gene>
    <name evidence="7" type="ORF">ESB00_07180</name>
</gene>
<dbReference type="GO" id="GO:0043190">
    <property type="term" value="C:ATP-binding cassette (ABC) transporter complex"/>
    <property type="evidence" value="ECO:0007669"/>
    <property type="project" value="TreeGrafter"/>
</dbReference>
<keyword evidence="3 6" id="KW-0812">Transmembrane</keyword>
<accession>A0A4Q1CCR6</accession>
<evidence type="ECO:0000313" key="8">
    <source>
        <dbReference type="Proteomes" id="UP000290218"/>
    </source>
</evidence>
<evidence type="ECO:0000256" key="3">
    <source>
        <dbReference type="ARBA" id="ARBA00022692"/>
    </source>
</evidence>
<feature type="transmembrane region" description="Helical" evidence="6">
    <location>
        <begin position="358"/>
        <end position="374"/>
    </location>
</feature>
<dbReference type="EMBL" id="SDHX01000001">
    <property type="protein sequence ID" value="RXK56935.1"/>
    <property type="molecule type" value="Genomic_DNA"/>
</dbReference>
<evidence type="ECO:0000256" key="2">
    <source>
        <dbReference type="ARBA" id="ARBA00022475"/>
    </source>
</evidence>
<dbReference type="GO" id="GO:0015920">
    <property type="term" value="P:lipopolysaccharide transport"/>
    <property type="evidence" value="ECO:0007669"/>
    <property type="project" value="TreeGrafter"/>
</dbReference>